<sequence>MHSLHRLFAVRFRLQLVWNGGKPAALGVEKCGRGWQLGTGSRCVGLSTDDPPSIWVQPVHATPLAVLRSGQPLEYLGLTSLKVKPVPPTEPTLSERRSARACHNAALMCSASMLSQSTHAPSTAFRCSNRPERCPPGNRATVVTVAAHICRLPPVRETREDAKGSLVLSCLAFSIGGVSWISSPYVDSTSASRTDSGRLIKTTRSHLLLGHPTYSSSAYHLGPGLPNFLLARASLVALRFESNRAKDYQDPKEGKKRREQPKPRQQTRHDKENAMAINDGAAPPVVRQRPDSSPGNLGPCASVRKCPWQRAFQRRAS</sequence>
<feature type="region of interest" description="Disordered" evidence="1">
    <location>
        <begin position="246"/>
        <end position="304"/>
    </location>
</feature>
<dbReference type="OrthoDB" id="10650632at2759"/>
<gene>
    <name evidence="2" type="ORF">B0J13DRAFT_636865</name>
</gene>
<proteinExistence type="predicted"/>
<keyword evidence="3" id="KW-1185">Reference proteome</keyword>
<name>A0A9P9J0V0_9HYPO</name>
<evidence type="ECO:0000313" key="3">
    <source>
        <dbReference type="Proteomes" id="UP000717696"/>
    </source>
</evidence>
<dbReference type="Proteomes" id="UP000717696">
    <property type="component" value="Unassembled WGS sequence"/>
</dbReference>
<dbReference type="AlphaFoldDB" id="A0A9P9J0V0"/>
<protein>
    <submittedName>
        <fullName evidence="2">Uncharacterized protein</fullName>
    </submittedName>
</protein>
<dbReference type="EMBL" id="JAGMUU010000012">
    <property type="protein sequence ID" value="KAH7141197.1"/>
    <property type="molecule type" value="Genomic_DNA"/>
</dbReference>
<evidence type="ECO:0000313" key="2">
    <source>
        <dbReference type="EMBL" id="KAH7141197.1"/>
    </source>
</evidence>
<comment type="caution">
    <text evidence="2">The sequence shown here is derived from an EMBL/GenBank/DDBJ whole genome shotgun (WGS) entry which is preliminary data.</text>
</comment>
<organism evidence="2 3">
    <name type="scientific">Dactylonectria estremocensis</name>
    <dbReference type="NCBI Taxonomy" id="1079267"/>
    <lineage>
        <taxon>Eukaryota</taxon>
        <taxon>Fungi</taxon>
        <taxon>Dikarya</taxon>
        <taxon>Ascomycota</taxon>
        <taxon>Pezizomycotina</taxon>
        <taxon>Sordariomycetes</taxon>
        <taxon>Hypocreomycetidae</taxon>
        <taxon>Hypocreales</taxon>
        <taxon>Nectriaceae</taxon>
        <taxon>Dactylonectria</taxon>
    </lineage>
</organism>
<evidence type="ECO:0000256" key="1">
    <source>
        <dbReference type="SAM" id="MobiDB-lite"/>
    </source>
</evidence>
<reference evidence="2" key="1">
    <citation type="journal article" date="2021" name="Nat. Commun.">
        <title>Genetic determinants of endophytism in the Arabidopsis root mycobiome.</title>
        <authorList>
            <person name="Mesny F."/>
            <person name="Miyauchi S."/>
            <person name="Thiergart T."/>
            <person name="Pickel B."/>
            <person name="Atanasova L."/>
            <person name="Karlsson M."/>
            <person name="Huettel B."/>
            <person name="Barry K.W."/>
            <person name="Haridas S."/>
            <person name="Chen C."/>
            <person name="Bauer D."/>
            <person name="Andreopoulos W."/>
            <person name="Pangilinan J."/>
            <person name="LaButti K."/>
            <person name="Riley R."/>
            <person name="Lipzen A."/>
            <person name="Clum A."/>
            <person name="Drula E."/>
            <person name="Henrissat B."/>
            <person name="Kohler A."/>
            <person name="Grigoriev I.V."/>
            <person name="Martin F.M."/>
            <person name="Hacquard S."/>
        </authorList>
    </citation>
    <scope>NUCLEOTIDE SEQUENCE</scope>
    <source>
        <strain evidence="2">MPI-CAGE-AT-0021</strain>
    </source>
</reference>
<accession>A0A9P9J0V0</accession>